<feature type="compositionally biased region" description="Low complexity" evidence="2">
    <location>
        <begin position="362"/>
        <end position="375"/>
    </location>
</feature>
<feature type="coiled-coil region" evidence="1">
    <location>
        <begin position="1261"/>
        <end position="1288"/>
    </location>
</feature>
<feature type="compositionally biased region" description="Polar residues" evidence="2">
    <location>
        <begin position="1137"/>
        <end position="1146"/>
    </location>
</feature>
<proteinExistence type="predicted"/>
<feature type="compositionally biased region" description="Low complexity" evidence="2">
    <location>
        <begin position="1194"/>
        <end position="1207"/>
    </location>
</feature>
<gene>
    <name evidence="4" type="ORF">BEMITA_LOCUS3354</name>
</gene>
<feature type="compositionally biased region" description="Polar residues" evidence="2">
    <location>
        <begin position="475"/>
        <end position="486"/>
    </location>
</feature>
<dbReference type="InterPro" id="IPR019535">
    <property type="entry name" value="ICE2_C"/>
</dbReference>
<dbReference type="SMART" id="SM00384">
    <property type="entry name" value="AT_hook"/>
    <property type="match status" value="4"/>
</dbReference>
<evidence type="ECO:0000256" key="2">
    <source>
        <dbReference type="SAM" id="MobiDB-lite"/>
    </source>
</evidence>
<feature type="compositionally biased region" description="Basic and acidic residues" evidence="2">
    <location>
        <begin position="322"/>
        <end position="331"/>
    </location>
</feature>
<feature type="compositionally biased region" description="Polar residues" evidence="2">
    <location>
        <begin position="337"/>
        <end position="349"/>
    </location>
</feature>
<protein>
    <recommendedName>
        <fullName evidence="3">Little elongation complex subunit 2 C-terminal domain-containing protein</fullName>
    </recommendedName>
</protein>
<name>A0A9P0CA57_BEMTA</name>
<dbReference type="GO" id="GO:0003677">
    <property type="term" value="F:DNA binding"/>
    <property type="evidence" value="ECO:0007669"/>
    <property type="project" value="InterPro"/>
</dbReference>
<feature type="compositionally biased region" description="Basic residues" evidence="2">
    <location>
        <begin position="559"/>
        <end position="570"/>
    </location>
</feature>
<dbReference type="EMBL" id="OU963863">
    <property type="protein sequence ID" value="CAH0765081.1"/>
    <property type="molecule type" value="Genomic_DNA"/>
</dbReference>
<keyword evidence="5" id="KW-1185">Reference proteome</keyword>
<feature type="compositionally biased region" description="Basic residues" evidence="2">
    <location>
        <begin position="1024"/>
        <end position="1033"/>
    </location>
</feature>
<dbReference type="GO" id="GO:0042795">
    <property type="term" value="P:snRNA transcription by RNA polymerase II"/>
    <property type="evidence" value="ECO:0007669"/>
    <property type="project" value="TreeGrafter"/>
</dbReference>
<feature type="compositionally biased region" description="Basic and acidic residues" evidence="2">
    <location>
        <begin position="746"/>
        <end position="777"/>
    </location>
</feature>
<dbReference type="PANTHER" id="PTHR14633:SF3">
    <property type="entry name" value="LITTLE ELONGATION COMPLEX SUBUNIT 2"/>
    <property type="match status" value="1"/>
</dbReference>
<evidence type="ECO:0000313" key="5">
    <source>
        <dbReference type="Proteomes" id="UP001152759"/>
    </source>
</evidence>
<feature type="compositionally biased region" description="Basic and acidic residues" evidence="2">
    <location>
        <begin position="1369"/>
        <end position="1386"/>
    </location>
</feature>
<feature type="compositionally biased region" description="Polar residues" evidence="2">
    <location>
        <begin position="257"/>
        <end position="267"/>
    </location>
</feature>
<dbReference type="PANTHER" id="PTHR14633">
    <property type="entry name" value="LITTLE ELONGATION COMPLEX SUBUNIT 2"/>
    <property type="match status" value="1"/>
</dbReference>
<dbReference type="Pfam" id="PF02178">
    <property type="entry name" value="AT_hook"/>
    <property type="match status" value="4"/>
</dbReference>
<feature type="compositionally biased region" description="Basic and acidic residues" evidence="2">
    <location>
        <begin position="242"/>
        <end position="251"/>
    </location>
</feature>
<feature type="compositionally biased region" description="Basic and acidic residues" evidence="2">
    <location>
        <begin position="706"/>
        <end position="715"/>
    </location>
</feature>
<dbReference type="InterPro" id="IPR017956">
    <property type="entry name" value="AT_hook_DNA-bd_motif"/>
</dbReference>
<feature type="region of interest" description="Disordered" evidence="2">
    <location>
        <begin position="1130"/>
        <end position="1149"/>
    </location>
</feature>
<feature type="compositionally biased region" description="Polar residues" evidence="2">
    <location>
        <begin position="420"/>
        <end position="436"/>
    </location>
</feature>
<feature type="region of interest" description="Disordered" evidence="2">
    <location>
        <begin position="706"/>
        <end position="784"/>
    </location>
</feature>
<feature type="compositionally biased region" description="Polar residues" evidence="2">
    <location>
        <begin position="716"/>
        <end position="743"/>
    </location>
</feature>
<accession>A0A9P0CA57</accession>
<feature type="compositionally biased region" description="Basic and acidic residues" evidence="2">
    <location>
        <begin position="224"/>
        <end position="233"/>
    </location>
</feature>
<feature type="region of interest" description="Disordered" evidence="2">
    <location>
        <begin position="1170"/>
        <end position="1259"/>
    </location>
</feature>
<reference evidence="4" key="1">
    <citation type="submission" date="2021-12" db="EMBL/GenBank/DDBJ databases">
        <authorList>
            <person name="King R."/>
        </authorList>
    </citation>
    <scope>NUCLEOTIDE SEQUENCE</scope>
</reference>
<dbReference type="PRINTS" id="PR00929">
    <property type="entry name" value="ATHOOK"/>
</dbReference>
<evidence type="ECO:0000259" key="3">
    <source>
        <dbReference type="Pfam" id="PF10505"/>
    </source>
</evidence>
<dbReference type="Proteomes" id="UP001152759">
    <property type="component" value="Chromosome 2"/>
</dbReference>
<feature type="region of interest" description="Disordered" evidence="2">
    <location>
        <begin position="205"/>
        <end position="639"/>
    </location>
</feature>
<dbReference type="GO" id="GO:0008023">
    <property type="term" value="C:transcription elongation factor complex"/>
    <property type="evidence" value="ECO:0007669"/>
    <property type="project" value="InterPro"/>
</dbReference>
<feature type="compositionally biased region" description="Polar residues" evidence="2">
    <location>
        <begin position="1221"/>
        <end position="1242"/>
    </location>
</feature>
<feature type="region of interest" description="Disordered" evidence="2">
    <location>
        <begin position="1004"/>
        <end position="1039"/>
    </location>
</feature>
<feature type="compositionally biased region" description="Polar residues" evidence="2">
    <location>
        <begin position="283"/>
        <end position="293"/>
    </location>
</feature>
<evidence type="ECO:0000313" key="4">
    <source>
        <dbReference type="EMBL" id="CAH0765081.1"/>
    </source>
</evidence>
<evidence type="ECO:0000256" key="1">
    <source>
        <dbReference type="SAM" id="Coils"/>
    </source>
</evidence>
<feature type="compositionally biased region" description="Polar residues" evidence="2">
    <location>
        <begin position="546"/>
        <end position="558"/>
    </location>
</feature>
<feature type="region of interest" description="Disordered" evidence="2">
    <location>
        <begin position="1361"/>
        <end position="1386"/>
    </location>
</feature>
<feature type="domain" description="Little elongation complex subunit 2 C-terminal" evidence="3">
    <location>
        <begin position="788"/>
        <end position="999"/>
    </location>
</feature>
<keyword evidence="1" id="KW-0175">Coiled coil</keyword>
<dbReference type="Pfam" id="PF10505">
    <property type="entry name" value="NARG2_C"/>
    <property type="match status" value="1"/>
</dbReference>
<dbReference type="GO" id="GO:0042796">
    <property type="term" value="P:snRNA transcription by RNA polymerase III"/>
    <property type="evidence" value="ECO:0007669"/>
    <property type="project" value="TreeGrafter"/>
</dbReference>
<sequence>MTATNKRPDFKFELHKSEKRINSIFMLYPNFYDKLLTVPLVYDDKENPIRMQHQQCLQSFGDLKQLRMPVLRQKQELEKSRLDSSPVTTNDSLLHFQQPVSLDGLAGHLAIQSEANFVLSSSCFKKLVDNHSPNFSTSWQLPIVVKEFPSGKGSKRIVFIDKALPATSLSTADKSKWFAKKAVISFLNSLEINTNNKASKLLNQTQPSKSVDEAASQKNNTQESSEKPEDLAKHACSSVESSETKAEDAKRPPNAIHDSTFSASNSVLKEGSCQFANSEEGELSNSETSFNQSEGEKNRSISDQSSIAESDEFKSGNKRARKTEPKIKVKPAELNTDVLNSQNDSTSVVKKTRGRPKKVQASDTSSPSPDKTSSSNRTSIRKKGIDVSLEVSDLTDSKVDSNLVVKKKRGRPKKIELPDTGNSSDENISCSKSQSLRTKEMSRNSKISSDLSNSKEDSTLVLQKKRGRPKKIQILDTSSSSDFKTPTSKKEIGLNPEVSDVTDSKEDSPSNVPKKRGRPKKIQVLDSSLDDETSPSPVRRTARQIAASTRKSSISPKTINKRQTRGKHSHSPLSNVDEPSKSSGEKAASSDQNSIGPRVPQARTTRSSVPEKCMKAITKKSKEKVQDCGSDSDTDSDNLVIDLQNDDVTEEHLEIEELNEDCEEDAHSLQPTGKNVSPIIEQNVEPKDVGEAEEVMPVSFNFYREISSDRDKQTETTETSVNNNATSLSDSGALTKSQVTNSAALERCESSLEPSSEHLDAAEEDRRDEKCSPDERALVSSKIGGSSTRTNVEYNLWTLHKEDNSRILLKTGTRALSLLIRTKNFGLMRQGNMEYKVNPVTKLEYNPEYGASCSTLSEATQAWADVFIKPRTNLIRVRVAHGDYEVMMAEKLGLVDCVTELKRIHNTTPQHCLNNLYSVLVKLADLEVGNYMLCHKPQDGAFAVLHKALNERFGSHSLQRSYQKNLMASKESCPFIPIDLFTLTPANRYLRCVPATFTPKFVSKRNFNQKKGPPSLPVSNIGRPRPRKNKGKHNGAANKGNAQLPIIQQFSHPNFKEPRISKLSSEVNPENSLPVEIPLTCIPEKPKTTKEPTKCNPGKTSVNDNPEVFTFKKHFSHELPPVLTCEKLPEPADPLKTSLNESSTKEQPPVLSFEMPTLLCEKPLPPTFHPVLDAKKPTSNKSHLLNFDKPATTLSPSSPKSNKSPLPEELIEKPSHPPKVSSDSAFITEKSPTISSEDTTLFRQPPANGRIRRNARRAAQYRDKLKNKKELQLKNEKLMKSLNSSQSSRANRIAQTMSSVQRENHPLVIKMNQCGERSQQKNLLGLSLGKFNNSAFPPVEKVSQLILPVLMLKRCHFTAQNSRRLASKSTEKSKFPIFQDTHESRA</sequence>
<dbReference type="GO" id="GO:0045945">
    <property type="term" value="P:positive regulation of transcription by RNA polymerase III"/>
    <property type="evidence" value="ECO:0007669"/>
    <property type="project" value="TreeGrafter"/>
</dbReference>
<organism evidence="4 5">
    <name type="scientific">Bemisia tabaci</name>
    <name type="common">Sweetpotato whitefly</name>
    <name type="synonym">Aleurodes tabaci</name>
    <dbReference type="NCBI Taxonomy" id="7038"/>
    <lineage>
        <taxon>Eukaryota</taxon>
        <taxon>Metazoa</taxon>
        <taxon>Ecdysozoa</taxon>
        <taxon>Arthropoda</taxon>
        <taxon>Hexapoda</taxon>
        <taxon>Insecta</taxon>
        <taxon>Pterygota</taxon>
        <taxon>Neoptera</taxon>
        <taxon>Paraneoptera</taxon>
        <taxon>Hemiptera</taxon>
        <taxon>Sternorrhyncha</taxon>
        <taxon>Aleyrodoidea</taxon>
        <taxon>Aleyrodidae</taxon>
        <taxon>Aleyrodinae</taxon>
        <taxon>Bemisia</taxon>
    </lineage>
</organism>